<dbReference type="PANTHER" id="PTHR33376">
    <property type="match status" value="1"/>
</dbReference>
<dbReference type="Gene3D" id="3.40.190.170">
    <property type="entry name" value="Bacterial extracellular solute-binding protein, family 7"/>
    <property type="match status" value="1"/>
</dbReference>
<dbReference type="EMBL" id="JAMZFV010000010">
    <property type="protein sequence ID" value="MCP1110158.1"/>
    <property type="molecule type" value="Genomic_DNA"/>
</dbReference>
<feature type="signal peptide" evidence="4">
    <location>
        <begin position="1"/>
        <end position="19"/>
    </location>
</feature>
<keyword evidence="3 4" id="KW-0732">Signal</keyword>
<organism evidence="5 6">
    <name type="scientific">Ohessyouella blattaphilus</name>
    <dbReference type="NCBI Taxonomy" id="2949333"/>
    <lineage>
        <taxon>Bacteria</taxon>
        <taxon>Bacillati</taxon>
        <taxon>Bacillota</taxon>
        <taxon>Clostridia</taxon>
        <taxon>Lachnospirales</taxon>
        <taxon>Lachnospiraceae</taxon>
        <taxon>Ohessyouella</taxon>
    </lineage>
</organism>
<dbReference type="RefSeq" id="WP_262069039.1">
    <property type="nucleotide sequence ID" value="NZ_JAMXOC010000010.1"/>
</dbReference>
<proteinExistence type="inferred from homology"/>
<dbReference type="InterPro" id="IPR004682">
    <property type="entry name" value="TRAP_DctP"/>
</dbReference>
<reference evidence="5 6" key="1">
    <citation type="journal article" date="2022" name="Genome Biol. Evol.">
        <title>Host diet, physiology and behaviors set the stage for Lachnospiraceae cladogenesis.</title>
        <authorList>
            <person name="Vera-Ponce De Leon A."/>
            <person name="Schneider M."/>
            <person name="Jahnes B.C."/>
            <person name="Sadowski V."/>
            <person name="Camuy-Velez L.A."/>
            <person name="Duan J."/>
            <person name="Sabree Z.L."/>
        </authorList>
    </citation>
    <scope>NUCLEOTIDE SEQUENCE [LARGE SCALE GENOMIC DNA]</scope>
    <source>
        <strain evidence="5 6">PAL227</strain>
    </source>
</reference>
<dbReference type="InterPro" id="IPR038404">
    <property type="entry name" value="TRAP_DctP_sf"/>
</dbReference>
<comment type="similarity">
    <text evidence="1">Belongs to the bacterial solute-binding protein 7 family.</text>
</comment>
<protein>
    <submittedName>
        <fullName evidence="5">TRAP transporter substrate-binding protein</fullName>
    </submittedName>
</protein>
<evidence type="ECO:0000313" key="5">
    <source>
        <dbReference type="EMBL" id="MCP1110158.1"/>
    </source>
</evidence>
<comment type="caution">
    <text evidence="5">The sequence shown here is derived from an EMBL/GenBank/DDBJ whole genome shotgun (WGS) entry which is preliminary data.</text>
</comment>
<dbReference type="PIRSF" id="PIRSF006470">
    <property type="entry name" value="DctB"/>
    <property type="match status" value="1"/>
</dbReference>
<sequence length="341" mass="37846">MKRKLISLLLIAATLVAMTACGNKGSKADDDVIVLEFGHFQNPGHAIYIAPEEFKELVEERTDGRVKINIYPASQLGSAREMMEQVSMGALDITVADASDWASTFNMPELGVFNLPFLSKDLDSQTEVIRTIVSEEVPGMLEDSQLHLLMAYSNGIRQPLTKTKPITCLEDIKGLKIRTPETKLYVDLWNSLGASTVTSAWSEAYTLLQQGVADAVEADDVGLVSQNLQEVGKYMSNIGHLGQAYLVMINEEKWNEIPEDLQKIIEECAQENQEKQLADRKQLGIDAMETIEAAGVVVNDISAEERQRMREACQPIYDEYIGYGLGDLIERMEAVNVKEAP</sequence>
<dbReference type="CDD" id="cd13603">
    <property type="entry name" value="PBP2_TRAP_Siap_TeaA_like"/>
    <property type="match status" value="1"/>
</dbReference>
<evidence type="ECO:0000256" key="2">
    <source>
        <dbReference type="ARBA" id="ARBA00022448"/>
    </source>
</evidence>
<dbReference type="InterPro" id="IPR018389">
    <property type="entry name" value="DctP_fam"/>
</dbReference>
<evidence type="ECO:0000256" key="3">
    <source>
        <dbReference type="ARBA" id="ARBA00022729"/>
    </source>
</evidence>
<dbReference type="PANTHER" id="PTHR33376:SF7">
    <property type="entry name" value="C4-DICARBOXYLATE-BINDING PROTEIN DCTB"/>
    <property type="match status" value="1"/>
</dbReference>
<gene>
    <name evidence="5" type="ORF">NK118_07840</name>
</gene>
<dbReference type="Proteomes" id="UP001523565">
    <property type="component" value="Unassembled WGS sequence"/>
</dbReference>
<dbReference type="NCBIfam" id="NF037995">
    <property type="entry name" value="TRAP_S1"/>
    <property type="match status" value="1"/>
</dbReference>
<evidence type="ECO:0000256" key="4">
    <source>
        <dbReference type="SAM" id="SignalP"/>
    </source>
</evidence>
<name>A0ABT1EHL5_9FIRM</name>
<dbReference type="PROSITE" id="PS51257">
    <property type="entry name" value="PROKAR_LIPOPROTEIN"/>
    <property type="match status" value="1"/>
</dbReference>
<dbReference type="NCBIfam" id="TIGR00787">
    <property type="entry name" value="dctP"/>
    <property type="match status" value="1"/>
</dbReference>
<keyword evidence="6" id="KW-1185">Reference proteome</keyword>
<feature type="chain" id="PRO_5046780964" evidence="4">
    <location>
        <begin position="20"/>
        <end position="341"/>
    </location>
</feature>
<evidence type="ECO:0000313" key="6">
    <source>
        <dbReference type="Proteomes" id="UP001523565"/>
    </source>
</evidence>
<dbReference type="Pfam" id="PF03480">
    <property type="entry name" value="DctP"/>
    <property type="match status" value="1"/>
</dbReference>
<keyword evidence="2" id="KW-0813">Transport</keyword>
<accession>A0ABT1EHL5</accession>
<evidence type="ECO:0000256" key="1">
    <source>
        <dbReference type="ARBA" id="ARBA00009023"/>
    </source>
</evidence>